<evidence type="ECO:0000313" key="2">
    <source>
        <dbReference type="Proteomes" id="UP001186974"/>
    </source>
</evidence>
<proteinExistence type="predicted"/>
<accession>A0ACC3DHK1</accession>
<organism evidence="1 2">
    <name type="scientific">Coniosporium uncinatum</name>
    <dbReference type="NCBI Taxonomy" id="93489"/>
    <lineage>
        <taxon>Eukaryota</taxon>
        <taxon>Fungi</taxon>
        <taxon>Dikarya</taxon>
        <taxon>Ascomycota</taxon>
        <taxon>Pezizomycotina</taxon>
        <taxon>Dothideomycetes</taxon>
        <taxon>Dothideomycetes incertae sedis</taxon>
        <taxon>Coniosporium</taxon>
    </lineage>
</organism>
<keyword evidence="2" id="KW-1185">Reference proteome</keyword>
<sequence>MGGHGFGGGSGLVGINSDYLSKPTVEGDNWMITQQVASYLIKKMAAVVKDPRAPSRDPADMLFKHYLERKDRPPTKDILKGDKIDDEAISEAFAWRAAHLSFQAYEARIVQKQKWNMLLIQLHKLSRAYSESILVTNFYQALQSLPLCEQTTAVMKDLYRLYALYTMDVEARSFAVCNAVSSSDLDKLPSLILNLMTEKIRPHAVKLVDSWAMPDYLLDSALGRYD</sequence>
<feature type="non-terminal residue" evidence="1">
    <location>
        <position position="226"/>
    </location>
</feature>
<dbReference type="EMBL" id="JAWDJW010004544">
    <property type="protein sequence ID" value="KAK3074212.1"/>
    <property type="molecule type" value="Genomic_DNA"/>
</dbReference>
<protein>
    <submittedName>
        <fullName evidence="1">Uncharacterized protein</fullName>
    </submittedName>
</protein>
<dbReference type="Proteomes" id="UP001186974">
    <property type="component" value="Unassembled WGS sequence"/>
</dbReference>
<reference evidence="1" key="1">
    <citation type="submission" date="2024-09" db="EMBL/GenBank/DDBJ databases">
        <title>Black Yeasts Isolated from many extreme environments.</title>
        <authorList>
            <person name="Coleine C."/>
            <person name="Stajich J.E."/>
            <person name="Selbmann L."/>
        </authorList>
    </citation>
    <scope>NUCLEOTIDE SEQUENCE</scope>
    <source>
        <strain evidence="1">CCFEE 5737</strain>
    </source>
</reference>
<gene>
    <name evidence="1" type="ORF">LTS18_014295</name>
</gene>
<name>A0ACC3DHK1_9PEZI</name>
<comment type="caution">
    <text evidence="1">The sequence shown here is derived from an EMBL/GenBank/DDBJ whole genome shotgun (WGS) entry which is preliminary data.</text>
</comment>
<evidence type="ECO:0000313" key="1">
    <source>
        <dbReference type="EMBL" id="KAK3074212.1"/>
    </source>
</evidence>